<dbReference type="PANTHER" id="PTHR10491">
    <property type="entry name" value="DTDP-4-DEHYDRORHAMNOSE REDUCTASE"/>
    <property type="match status" value="1"/>
</dbReference>
<dbReference type="Gene3D" id="3.40.50.720">
    <property type="entry name" value="NAD(P)-binding Rossmann-like Domain"/>
    <property type="match status" value="1"/>
</dbReference>
<dbReference type="AlphaFoldDB" id="A0A3E0D449"/>
<dbReference type="UniPathway" id="UPA00124"/>
<evidence type="ECO:0000256" key="2">
    <source>
        <dbReference type="ARBA" id="ARBA00010944"/>
    </source>
</evidence>
<comment type="similarity">
    <text evidence="2 6">Belongs to the dTDP-4-dehydrorhamnose reductase family.</text>
</comment>
<dbReference type="EMBL" id="QUNF01000044">
    <property type="protein sequence ID" value="REG77479.1"/>
    <property type="molecule type" value="Genomic_DNA"/>
</dbReference>
<dbReference type="OrthoDB" id="9803892at2"/>
<protein>
    <recommendedName>
        <fullName evidence="4 6">dTDP-4-dehydrorhamnose reductase</fullName>
        <ecNumber evidence="3 6">1.1.1.133</ecNumber>
    </recommendedName>
</protein>
<evidence type="ECO:0000313" key="8">
    <source>
        <dbReference type="EMBL" id="REG77479.1"/>
    </source>
</evidence>
<keyword evidence="9" id="KW-1185">Reference proteome</keyword>
<dbReference type="GO" id="GO:0019305">
    <property type="term" value="P:dTDP-rhamnose biosynthetic process"/>
    <property type="evidence" value="ECO:0007669"/>
    <property type="project" value="UniProtKB-UniPathway"/>
</dbReference>
<feature type="domain" description="RmlD-like substrate binding" evidence="7">
    <location>
        <begin position="3"/>
        <end position="232"/>
    </location>
</feature>
<keyword evidence="6" id="KW-0560">Oxidoreductase</keyword>
<dbReference type="EC" id="1.1.1.133" evidence="3 6"/>
<comment type="catalytic activity">
    <reaction evidence="5">
        <text>dTDP-beta-L-rhamnose + NADP(+) = dTDP-4-dehydro-beta-L-rhamnose + NADPH + H(+)</text>
        <dbReference type="Rhea" id="RHEA:21796"/>
        <dbReference type="ChEBI" id="CHEBI:15378"/>
        <dbReference type="ChEBI" id="CHEBI:57510"/>
        <dbReference type="ChEBI" id="CHEBI:57783"/>
        <dbReference type="ChEBI" id="CHEBI:58349"/>
        <dbReference type="ChEBI" id="CHEBI:62830"/>
        <dbReference type="EC" id="1.1.1.133"/>
    </reaction>
</comment>
<dbReference type="InterPro" id="IPR036291">
    <property type="entry name" value="NAD(P)-bd_dom_sf"/>
</dbReference>
<dbReference type="CDD" id="cd05254">
    <property type="entry name" value="dTDP_HR_like_SDR_e"/>
    <property type="match status" value="1"/>
</dbReference>
<comment type="caution">
    <text evidence="8">The sequence shown here is derived from an EMBL/GenBank/DDBJ whole genome shotgun (WGS) entry which is preliminary data.</text>
</comment>
<evidence type="ECO:0000313" key="9">
    <source>
        <dbReference type="Proteomes" id="UP000256405"/>
    </source>
</evidence>
<evidence type="ECO:0000256" key="6">
    <source>
        <dbReference type="RuleBase" id="RU364082"/>
    </source>
</evidence>
<proteinExistence type="inferred from homology"/>
<comment type="pathway">
    <text evidence="1 6">Carbohydrate biosynthesis; dTDP-L-rhamnose biosynthesis.</text>
</comment>
<dbReference type="Proteomes" id="UP000256405">
    <property type="component" value="Unassembled WGS sequence"/>
</dbReference>
<sequence length="288" mass="32470">MKKVLVLGSTGMLGHQVFFNLEKSKGFEVFDLSFRNKLREETIICDITDFTKLEGIIKEINPDVIINCIGILIKGSNQNPKNSILINAYFPHWLVGVADEIDSKVIHISTDCVFSGKKGEYVESDFRDADDVYGRGKGLGEIFSDKHLTLRTSIIGPEIKQNGEGLFHWFMNQKGEVNGFTKALWGGVTTIELSKTIRKAIIEDLKGLYHVTNDSAISKFQLLNQFNKTFGRGVKVNSVEGKRVDKSLKSEKNDIDFTIPSYEVMIEEMKDFMFENKSLYSSIYPDAG</sequence>
<organism evidence="8 9">
    <name type="scientific">Algoriphagus antarcticus</name>
    <dbReference type="NCBI Taxonomy" id="238540"/>
    <lineage>
        <taxon>Bacteria</taxon>
        <taxon>Pseudomonadati</taxon>
        <taxon>Bacteroidota</taxon>
        <taxon>Cytophagia</taxon>
        <taxon>Cytophagales</taxon>
        <taxon>Cyclobacteriaceae</taxon>
        <taxon>Algoriphagus</taxon>
    </lineage>
</organism>
<evidence type="ECO:0000256" key="4">
    <source>
        <dbReference type="ARBA" id="ARBA00017099"/>
    </source>
</evidence>
<name>A0A3E0D449_9BACT</name>
<dbReference type="PANTHER" id="PTHR10491:SF4">
    <property type="entry name" value="METHIONINE ADENOSYLTRANSFERASE 2 SUBUNIT BETA"/>
    <property type="match status" value="1"/>
</dbReference>
<dbReference type="GO" id="GO:0005829">
    <property type="term" value="C:cytosol"/>
    <property type="evidence" value="ECO:0007669"/>
    <property type="project" value="TreeGrafter"/>
</dbReference>
<accession>A0A3E0D449</accession>
<gene>
    <name evidence="8" type="ORF">C8N25_1445</name>
</gene>
<comment type="function">
    <text evidence="6">Catalyzes the reduction of dTDP-6-deoxy-L-lyxo-4-hexulose to yield dTDP-L-rhamnose.</text>
</comment>
<keyword evidence="6" id="KW-0521">NADP</keyword>
<dbReference type="RefSeq" id="WP_086543981.1">
    <property type="nucleotide sequence ID" value="NZ_MSSW01000102.1"/>
</dbReference>
<evidence type="ECO:0000256" key="5">
    <source>
        <dbReference type="ARBA" id="ARBA00048200"/>
    </source>
</evidence>
<evidence type="ECO:0000259" key="7">
    <source>
        <dbReference type="Pfam" id="PF04321"/>
    </source>
</evidence>
<reference evidence="8 9" key="1">
    <citation type="submission" date="2018-08" db="EMBL/GenBank/DDBJ databases">
        <title>Genomic Encyclopedia of Archaeal and Bacterial Type Strains, Phase II (KMG-II): from individual species to whole genera.</title>
        <authorList>
            <person name="Goeker M."/>
        </authorList>
    </citation>
    <scope>NUCLEOTIDE SEQUENCE [LARGE SCALE GENOMIC DNA]</scope>
    <source>
        <strain evidence="8 9">DSM 15986</strain>
    </source>
</reference>
<dbReference type="GO" id="GO:0008831">
    <property type="term" value="F:dTDP-4-dehydrorhamnose reductase activity"/>
    <property type="evidence" value="ECO:0007669"/>
    <property type="project" value="UniProtKB-EC"/>
</dbReference>
<dbReference type="Pfam" id="PF04321">
    <property type="entry name" value="RmlD_sub_bind"/>
    <property type="match status" value="1"/>
</dbReference>
<evidence type="ECO:0000256" key="1">
    <source>
        <dbReference type="ARBA" id="ARBA00004781"/>
    </source>
</evidence>
<evidence type="ECO:0000256" key="3">
    <source>
        <dbReference type="ARBA" id="ARBA00012929"/>
    </source>
</evidence>
<dbReference type="InterPro" id="IPR029903">
    <property type="entry name" value="RmlD-like-bd"/>
</dbReference>
<dbReference type="SUPFAM" id="SSF51735">
    <property type="entry name" value="NAD(P)-binding Rossmann-fold domains"/>
    <property type="match status" value="1"/>
</dbReference>
<dbReference type="InterPro" id="IPR005913">
    <property type="entry name" value="dTDP_dehydrorham_reduct"/>
</dbReference>